<name>A0A164ZDI3_XYLHT</name>
<dbReference type="AlphaFoldDB" id="A0A164ZDI3"/>
<dbReference type="GeneID" id="28901801"/>
<keyword evidence="3" id="KW-1185">Reference proteome</keyword>
<organism evidence="2 3">
    <name type="scientific">Xylona heveae (strain CBS 132557 / TC161)</name>
    <dbReference type="NCBI Taxonomy" id="1328760"/>
    <lineage>
        <taxon>Eukaryota</taxon>
        <taxon>Fungi</taxon>
        <taxon>Dikarya</taxon>
        <taxon>Ascomycota</taxon>
        <taxon>Pezizomycotina</taxon>
        <taxon>Xylonomycetes</taxon>
        <taxon>Xylonales</taxon>
        <taxon>Xylonaceae</taxon>
        <taxon>Xylona</taxon>
    </lineage>
</organism>
<dbReference type="OrthoDB" id="3788755at2759"/>
<dbReference type="EMBL" id="KV407468">
    <property type="protein sequence ID" value="KZF18962.1"/>
    <property type="molecule type" value="Genomic_DNA"/>
</dbReference>
<dbReference type="InParanoid" id="A0A164ZDI3"/>
<sequence length="146" mass="16415">MLFSVQKYPSRAKGLYVHQNILEEACVRITGIDHQPEIYSSANPKMCHLEHTFHLPCGHWGKNKNVQPCIRAQTAEGLTQGCWDSQSLGTNNSQGLCPDCKLRERMGWAPYTTSTRSMLLPKMSRNSPKSSESASSHPLCLTIRNR</sequence>
<feature type="region of interest" description="Disordered" evidence="1">
    <location>
        <begin position="119"/>
        <end position="146"/>
    </location>
</feature>
<evidence type="ECO:0000313" key="2">
    <source>
        <dbReference type="EMBL" id="KZF18962.1"/>
    </source>
</evidence>
<evidence type="ECO:0000313" key="3">
    <source>
        <dbReference type="Proteomes" id="UP000076632"/>
    </source>
</evidence>
<gene>
    <name evidence="2" type="ORF">L228DRAFT_51528</name>
</gene>
<accession>A0A164ZDI3</accession>
<evidence type="ECO:0000256" key="1">
    <source>
        <dbReference type="SAM" id="MobiDB-lite"/>
    </source>
</evidence>
<feature type="compositionally biased region" description="Low complexity" evidence="1">
    <location>
        <begin position="124"/>
        <end position="136"/>
    </location>
</feature>
<protein>
    <submittedName>
        <fullName evidence="2">Uncharacterized protein</fullName>
    </submittedName>
</protein>
<reference evidence="2 3" key="1">
    <citation type="journal article" date="2016" name="Fungal Biol.">
        <title>The genome of Xylona heveae provides a window into fungal endophytism.</title>
        <authorList>
            <person name="Gazis R."/>
            <person name="Kuo A."/>
            <person name="Riley R."/>
            <person name="LaButti K."/>
            <person name="Lipzen A."/>
            <person name="Lin J."/>
            <person name="Amirebrahimi M."/>
            <person name="Hesse C.N."/>
            <person name="Spatafora J.W."/>
            <person name="Henrissat B."/>
            <person name="Hainaut M."/>
            <person name="Grigoriev I.V."/>
            <person name="Hibbett D.S."/>
        </authorList>
    </citation>
    <scope>NUCLEOTIDE SEQUENCE [LARGE SCALE GENOMIC DNA]</scope>
    <source>
        <strain evidence="2 3">TC161</strain>
    </source>
</reference>
<proteinExistence type="predicted"/>
<dbReference type="RefSeq" id="XP_018184517.1">
    <property type="nucleotide sequence ID" value="XM_018336664.1"/>
</dbReference>
<dbReference type="Proteomes" id="UP000076632">
    <property type="component" value="Unassembled WGS sequence"/>
</dbReference>